<organism evidence="3 4">
    <name type="scientific">Candidatus Mycobacterium wuenschmannii</name>
    <dbReference type="NCBI Taxonomy" id="3027808"/>
    <lineage>
        <taxon>Bacteria</taxon>
        <taxon>Bacillati</taxon>
        <taxon>Actinomycetota</taxon>
        <taxon>Actinomycetes</taxon>
        <taxon>Mycobacteriales</taxon>
        <taxon>Mycobacteriaceae</taxon>
        <taxon>Mycobacterium</taxon>
    </lineage>
</organism>
<dbReference type="RefSeq" id="WP_285189579.1">
    <property type="nucleotide sequence ID" value="NZ_CP126981.1"/>
</dbReference>
<protein>
    <submittedName>
        <fullName evidence="3">YceI family protein</fullName>
    </submittedName>
</protein>
<dbReference type="InterPro" id="IPR007372">
    <property type="entry name" value="Lipid/polyisoprenoid-bd_YceI"/>
</dbReference>
<dbReference type="Proteomes" id="UP001236585">
    <property type="component" value="Chromosome"/>
</dbReference>
<dbReference type="Gene3D" id="2.40.128.110">
    <property type="entry name" value="Lipid/polyisoprenoid-binding, YceI-like"/>
    <property type="match status" value="1"/>
</dbReference>
<dbReference type="SMART" id="SM00867">
    <property type="entry name" value="YceI"/>
    <property type="match status" value="1"/>
</dbReference>
<feature type="domain" description="Lipid/polyisoprenoid-binding YceI-like" evidence="2">
    <location>
        <begin position="8"/>
        <end position="183"/>
    </location>
</feature>
<evidence type="ECO:0000313" key="4">
    <source>
        <dbReference type="Proteomes" id="UP001236585"/>
    </source>
</evidence>
<dbReference type="SUPFAM" id="SSF101874">
    <property type="entry name" value="YceI-like"/>
    <property type="match status" value="1"/>
</dbReference>
<gene>
    <name evidence="3" type="ORF">PT015_06040</name>
</gene>
<evidence type="ECO:0000259" key="2">
    <source>
        <dbReference type="SMART" id="SM00867"/>
    </source>
</evidence>
<sequence>MTKAATTEWSLDGSDGDLLIRTGVAGPAAAVGHRLTLAMRHWRATTRWADDEPVGAELTVEVGSLEVIRGEGGVTPLSGPERILARSNALRSLDAKRHPRITFEANVIDKTDVGYRLTGTLTIHDTSHEQVVDLRIDDQGANWWLSSETTVRQSEFGIKPYSQLLGSLRVADDVVVAFAAKRAKQP</sequence>
<name>A0ABY8VZH1_9MYCO</name>
<comment type="similarity">
    <text evidence="1">Belongs to the UPF0312 family.</text>
</comment>
<evidence type="ECO:0000256" key="1">
    <source>
        <dbReference type="ARBA" id="ARBA00008812"/>
    </source>
</evidence>
<evidence type="ECO:0000313" key="3">
    <source>
        <dbReference type="EMBL" id="WIM89029.1"/>
    </source>
</evidence>
<keyword evidence="4" id="KW-1185">Reference proteome</keyword>
<dbReference type="InterPro" id="IPR036761">
    <property type="entry name" value="TTHA0802/YceI-like_sf"/>
</dbReference>
<dbReference type="EMBL" id="CP126981">
    <property type="protein sequence ID" value="WIM89029.1"/>
    <property type="molecule type" value="Genomic_DNA"/>
</dbReference>
<reference evidence="3 4" key="1">
    <citation type="journal article" date="2023" name="Microbiol. Resour. Announc.">
        <title>Complete Genome Sequence of Mycobacterium wuenschmanii, a novel Nontuberculous Mycobacterium Isolated from a captive population of Amazon Milk Frogs.</title>
        <authorList>
            <person name="Hicks J."/>
            <person name="Zeineldin M."/>
            <person name="Ward H."/>
            <person name="Wuenschmann A."/>
            <person name="Camp P."/>
            <person name="Farrell D."/>
            <person name="Lehman K."/>
            <person name="Thacker T."/>
            <person name="Cuthbert E."/>
        </authorList>
    </citation>
    <scope>NUCLEOTIDE SEQUENCE [LARGE SCALE GENOMIC DNA]</scope>
    <source>
        <strain evidence="3 4">Wuenschmanii</strain>
    </source>
</reference>
<accession>A0ABY8VZH1</accession>
<proteinExistence type="inferred from homology"/>
<dbReference type="Pfam" id="PF04264">
    <property type="entry name" value="YceI"/>
    <property type="match status" value="1"/>
</dbReference>